<keyword evidence="2" id="KW-1185">Reference proteome</keyword>
<dbReference type="GeneID" id="51862637"/>
<dbReference type="AlphaFoldDB" id="F2RKW1"/>
<organism evidence="1 2">
    <name type="scientific">Streptomyces venezuelae (strain ATCC 10712 / CBS 650.69 / DSM 40230 / JCM 4526 / NBRC 13096 / PD 04745)</name>
    <dbReference type="NCBI Taxonomy" id="953739"/>
    <lineage>
        <taxon>Bacteria</taxon>
        <taxon>Bacillati</taxon>
        <taxon>Actinomycetota</taxon>
        <taxon>Actinomycetes</taxon>
        <taxon>Kitasatosporales</taxon>
        <taxon>Streptomycetaceae</taxon>
        <taxon>Streptomyces</taxon>
    </lineage>
</organism>
<dbReference type="KEGG" id="sve:SVEN_2064"/>
<reference evidence="1 2" key="1">
    <citation type="journal article" date="2011" name="BMC Genomics">
        <title>Genome-wide analysis of the role of GlnR in Streptomyces venezuelae provides new insights into global nitrogen regulation in actinomycetes.</title>
        <authorList>
            <person name="Pullan S.T."/>
            <person name="Bibb M.J."/>
            <person name="Merrick M."/>
        </authorList>
    </citation>
    <scope>NUCLEOTIDE SEQUENCE [LARGE SCALE GENOMIC DNA]</scope>
    <source>
        <strain evidence="1">ATCC 10712</strain>
    </source>
</reference>
<proteinExistence type="predicted"/>
<sequence length="99" mass="10564">MPMNVKGRWGLAQSNGLTINLSLTQDGGSFSGEAEIDASGVQTTEPVAGTVTDKDITFEIGSVHYLGTFTQGRPHGLSIDFADAVKQSTWFAPKTFSRL</sequence>
<dbReference type="PATRIC" id="fig|953739.5.peg.4222"/>
<dbReference type="Proteomes" id="UP000006854">
    <property type="component" value="Chromosome"/>
</dbReference>
<dbReference type="RefSeq" id="WP_015033268.1">
    <property type="nucleotide sequence ID" value="NC_018750.1"/>
</dbReference>
<dbReference type="EMBL" id="FR845719">
    <property type="protein sequence ID" value="CCA55350.1"/>
    <property type="molecule type" value="Genomic_DNA"/>
</dbReference>
<accession>F2RKW1</accession>
<name>F2RKW1_STRVP</name>
<evidence type="ECO:0000313" key="1">
    <source>
        <dbReference type="EMBL" id="CCA55350.1"/>
    </source>
</evidence>
<protein>
    <submittedName>
        <fullName evidence="1">Uncharacterized protein</fullName>
    </submittedName>
</protein>
<gene>
    <name evidence="1" type="ordered locus">SVEN_2064</name>
</gene>
<evidence type="ECO:0000313" key="2">
    <source>
        <dbReference type="Proteomes" id="UP000006854"/>
    </source>
</evidence>
<dbReference type="HOGENOM" id="CLU_2319046_0_0_11"/>